<keyword evidence="10" id="KW-0376">Hydrogen peroxide</keyword>
<evidence type="ECO:0000256" key="9">
    <source>
        <dbReference type="ARBA" id="ARBA00023004"/>
    </source>
</evidence>
<dbReference type="GO" id="GO:0140825">
    <property type="term" value="F:lactoperoxidase activity"/>
    <property type="evidence" value="ECO:0007669"/>
    <property type="project" value="UniProtKB-EC"/>
</dbReference>
<evidence type="ECO:0000256" key="4">
    <source>
        <dbReference type="ARBA" id="ARBA00022559"/>
    </source>
</evidence>
<accession>A0AAV5F9E0</accession>
<evidence type="ECO:0000256" key="7">
    <source>
        <dbReference type="ARBA" id="ARBA00022837"/>
    </source>
</evidence>
<evidence type="ECO:0000259" key="15">
    <source>
        <dbReference type="PROSITE" id="PS50873"/>
    </source>
</evidence>
<dbReference type="PROSITE" id="PS50873">
    <property type="entry name" value="PEROXIDASE_4"/>
    <property type="match status" value="1"/>
</dbReference>
<feature type="region of interest" description="Disordered" evidence="14">
    <location>
        <begin position="1"/>
        <end position="26"/>
    </location>
</feature>
<feature type="domain" description="Plant heme peroxidase family profile" evidence="15">
    <location>
        <begin position="1"/>
        <end position="127"/>
    </location>
</feature>
<evidence type="ECO:0000256" key="5">
    <source>
        <dbReference type="ARBA" id="ARBA00022617"/>
    </source>
</evidence>
<keyword evidence="5" id="KW-0349">Heme</keyword>
<dbReference type="Pfam" id="PF00141">
    <property type="entry name" value="peroxidase"/>
    <property type="match status" value="1"/>
</dbReference>
<evidence type="ECO:0000256" key="6">
    <source>
        <dbReference type="ARBA" id="ARBA00022723"/>
    </source>
</evidence>
<evidence type="ECO:0000256" key="11">
    <source>
        <dbReference type="PIRSR" id="PIRSR600823-2"/>
    </source>
</evidence>
<evidence type="ECO:0000256" key="1">
    <source>
        <dbReference type="ARBA" id="ARBA00000189"/>
    </source>
</evidence>
<evidence type="ECO:0000256" key="14">
    <source>
        <dbReference type="SAM" id="MobiDB-lite"/>
    </source>
</evidence>
<organism evidence="16 17">
    <name type="scientific">Eleusine coracana subsp. coracana</name>
    <dbReference type="NCBI Taxonomy" id="191504"/>
    <lineage>
        <taxon>Eukaryota</taxon>
        <taxon>Viridiplantae</taxon>
        <taxon>Streptophyta</taxon>
        <taxon>Embryophyta</taxon>
        <taxon>Tracheophyta</taxon>
        <taxon>Spermatophyta</taxon>
        <taxon>Magnoliopsida</taxon>
        <taxon>Liliopsida</taxon>
        <taxon>Poales</taxon>
        <taxon>Poaceae</taxon>
        <taxon>PACMAD clade</taxon>
        <taxon>Chloridoideae</taxon>
        <taxon>Cynodonteae</taxon>
        <taxon>Eleusininae</taxon>
        <taxon>Eleusine</taxon>
    </lineage>
</organism>
<keyword evidence="8" id="KW-0560">Oxidoreductase</keyword>
<evidence type="ECO:0000256" key="13">
    <source>
        <dbReference type="RuleBase" id="RU004241"/>
    </source>
</evidence>
<dbReference type="GO" id="GO:0046872">
    <property type="term" value="F:metal ion binding"/>
    <property type="evidence" value="ECO:0007669"/>
    <property type="project" value="UniProtKB-KW"/>
</dbReference>
<dbReference type="Gene3D" id="1.10.420.10">
    <property type="entry name" value="Peroxidase, domain 2"/>
    <property type="match status" value="1"/>
</dbReference>
<comment type="subcellular location">
    <subcellularLocation>
        <location evidence="3">Secreted</location>
    </subcellularLocation>
</comment>
<evidence type="ECO:0000313" key="17">
    <source>
        <dbReference type="Proteomes" id="UP001054889"/>
    </source>
</evidence>
<evidence type="ECO:0000256" key="8">
    <source>
        <dbReference type="ARBA" id="ARBA00023002"/>
    </source>
</evidence>
<evidence type="ECO:0000256" key="2">
    <source>
        <dbReference type="ARBA" id="ARBA00001970"/>
    </source>
</evidence>
<comment type="similarity">
    <text evidence="13">Belongs to the peroxidase family.</text>
</comment>
<comment type="catalytic activity">
    <reaction evidence="1">
        <text>2 a phenolic donor + H2O2 = 2 a phenolic radical donor + 2 H2O</text>
        <dbReference type="Rhea" id="RHEA:56136"/>
        <dbReference type="ChEBI" id="CHEBI:15377"/>
        <dbReference type="ChEBI" id="CHEBI:16240"/>
        <dbReference type="ChEBI" id="CHEBI:139520"/>
        <dbReference type="ChEBI" id="CHEBI:139521"/>
        <dbReference type="EC" id="1.11.1.7"/>
    </reaction>
</comment>
<feature type="binding site" evidence="12">
    <location>
        <position position="7"/>
    </location>
    <ligand>
        <name>Ca(2+)</name>
        <dbReference type="ChEBI" id="CHEBI:29108"/>
        <label>1</label>
    </ligand>
</feature>
<dbReference type="InterPro" id="IPR002016">
    <property type="entry name" value="Haem_peroxidase"/>
</dbReference>
<gene>
    <name evidence="16" type="primary">gb19996</name>
    <name evidence="16" type="ORF">PR202_gb19996</name>
</gene>
<dbReference type="GO" id="GO:0020037">
    <property type="term" value="F:heme binding"/>
    <property type="evidence" value="ECO:0007669"/>
    <property type="project" value="InterPro"/>
</dbReference>
<dbReference type="GO" id="GO:0006979">
    <property type="term" value="P:response to oxidative stress"/>
    <property type="evidence" value="ECO:0007669"/>
    <property type="project" value="InterPro"/>
</dbReference>
<feature type="binding site" evidence="11">
    <location>
        <position position="96"/>
    </location>
    <ligand>
        <name>substrate</name>
    </ligand>
</feature>
<reference evidence="16" key="1">
    <citation type="journal article" date="2018" name="DNA Res.">
        <title>Multiple hybrid de novo genome assembly of finger millet, an orphan allotetraploid crop.</title>
        <authorList>
            <person name="Hatakeyama M."/>
            <person name="Aluri S."/>
            <person name="Balachadran M.T."/>
            <person name="Sivarajan S.R."/>
            <person name="Patrignani A."/>
            <person name="Gruter S."/>
            <person name="Poveda L."/>
            <person name="Shimizu-Inatsugi R."/>
            <person name="Baeten J."/>
            <person name="Francoijs K.J."/>
            <person name="Nataraja K.N."/>
            <person name="Reddy Y.A.N."/>
            <person name="Phadnis S."/>
            <person name="Ravikumar R.L."/>
            <person name="Schlapbach R."/>
            <person name="Sreeman S.M."/>
            <person name="Shimizu K.K."/>
        </authorList>
    </citation>
    <scope>NUCLEOTIDE SEQUENCE</scope>
</reference>
<dbReference type="FunFam" id="1.10.520.10:FF:000028">
    <property type="entry name" value="Peroxidase"/>
    <property type="match status" value="1"/>
</dbReference>
<dbReference type="InterPro" id="IPR000823">
    <property type="entry name" value="Peroxidase_pln"/>
</dbReference>
<comment type="caution">
    <text evidence="16">The sequence shown here is derived from an EMBL/GenBank/DDBJ whole genome shotgun (WGS) entry which is preliminary data.</text>
</comment>
<feature type="binding site" evidence="12">
    <location>
        <position position="5"/>
    </location>
    <ligand>
        <name>Ca(2+)</name>
        <dbReference type="ChEBI" id="CHEBI:29108"/>
        <label>1</label>
    </ligand>
</feature>
<keyword evidence="7 12" id="KW-0106">Calcium</keyword>
<evidence type="ECO:0000256" key="12">
    <source>
        <dbReference type="PIRSR" id="PIRSR600823-3"/>
    </source>
</evidence>
<dbReference type="SUPFAM" id="SSF48113">
    <property type="entry name" value="Heme-dependent peroxidases"/>
    <property type="match status" value="1"/>
</dbReference>
<reference evidence="16" key="2">
    <citation type="submission" date="2021-12" db="EMBL/GenBank/DDBJ databases">
        <title>Resequencing data analysis of finger millet.</title>
        <authorList>
            <person name="Hatakeyama M."/>
            <person name="Aluri S."/>
            <person name="Balachadran M.T."/>
            <person name="Sivarajan S.R."/>
            <person name="Poveda L."/>
            <person name="Shimizu-Inatsugi R."/>
            <person name="Schlapbach R."/>
            <person name="Sreeman S.M."/>
            <person name="Shimizu K.K."/>
        </authorList>
    </citation>
    <scope>NUCLEOTIDE SEQUENCE</scope>
</reference>
<dbReference type="EMBL" id="BQKI01000082">
    <property type="protein sequence ID" value="GJN31581.1"/>
    <property type="molecule type" value="Genomic_DNA"/>
</dbReference>
<dbReference type="AlphaFoldDB" id="A0AAV5F9E0"/>
<evidence type="ECO:0000313" key="16">
    <source>
        <dbReference type="EMBL" id="GJN31581.1"/>
    </source>
</evidence>
<dbReference type="Proteomes" id="UP001054889">
    <property type="component" value="Unassembled WGS sequence"/>
</dbReference>
<proteinExistence type="inferred from homology"/>
<dbReference type="InterPro" id="IPR010255">
    <property type="entry name" value="Haem_peroxidase_sf"/>
</dbReference>
<dbReference type="PANTHER" id="PTHR31235">
    <property type="entry name" value="PEROXIDASE 25-RELATED"/>
    <property type="match status" value="1"/>
</dbReference>
<keyword evidence="6 12" id="KW-0479">Metal-binding</keyword>
<dbReference type="GO" id="GO:0005576">
    <property type="term" value="C:extracellular region"/>
    <property type="evidence" value="ECO:0007669"/>
    <property type="project" value="UniProtKB-SubCell"/>
</dbReference>
<dbReference type="GO" id="GO:0042744">
    <property type="term" value="P:hydrogen peroxide catabolic process"/>
    <property type="evidence" value="ECO:0007669"/>
    <property type="project" value="UniProtKB-KW"/>
</dbReference>
<comment type="cofactor">
    <cofactor evidence="2">
        <name>heme b</name>
        <dbReference type="ChEBI" id="CHEBI:60344"/>
    </cofactor>
</comment>
<sequence>MQGCDASVLLDPTSANPRPEKLAAPNNPSLRGFEVIDAAKAAIEKVCPGVVSCADIIAFAARDASYFLSNGRVDFDIPAGRLDGRVSLESRTNFLPPPTFVLSQLIDSFRVKGPQHRRHGRALRRPHRRPLPLLLFRPRPPRGAIQH</sequence>
<dbReference type="Gene3D" id="1.10.520.10">
    <property type="match status" value="1"/>
</dbReference>
<dbReference type="PRINTS" id="PR00461">
    <property type="entry name" value="PLPEROXIDASE"/>
</dbReference>
<feature type="binding site" evidence="12">
    <location>
        <position position="20"/>
    </location>
    <ligand>
        <name>Ca(2+)</name>
        <dbReference type="ChEBI" id="CHEBI:29108"/>
        <label>1</label>
    </ligand>
</feature>
<keyword evidence="9" id="KW-0408">Iron</keyword>
<keyword evidence="17" id="KW-1185">Reference proteome</keyword>
<evidence type="ECO:0000256" key="10">
    <source>
        <dbReference type="ARBA" id="ARBA00023324"/>
    </source>
</evidence>
<keyword evidence="4" id="KW-0575">Peroxidase</keyword>
<evidence type="ECO:0000256" key="3">
    <source>
        <dbReference type="ARBA" id="ARBA00004613"/>
    </source>
</evidence>
<comment type="cofactor">
    <cofactor evidence="12">
        <name>Ca(2+)</name>
        <dbReference type="ChEBI" id="CHEBI:29108"/>
    </cofactor>
    <text evidence="12">Binds 2 calcium ions per subunit.</text>
</comment>
<feature type="binding site" evidence="12">
    <location>
        <position position="3"/>
    </location>
    <ligand>
        <name>Ca(2+)</name>
        <dbReference type="ChEBI" id="CHEBI:29108"/>
        <label>1</label>
    </ligand>
</feature>
<name>A0AAV5F9E0_ELECO</name>
<protein>
    <recommendedName>
        <fullName evidence="15">Plant heme peroxidase family profile domain-containing protein</fullName>
    </recommendedName>
</protein>
<dbReference type="PRINTS" id="PR00458">
    <property type="entry name" value="PEROXIDASE"/>
</dbReference>